<accession>A0A8S0XUE4</accession>
<dbReference type="GO" id="GO:0008171">
    <property type="term" value="F:O-methyltransferase activity"/>
    <property type="evidence" value="ECO:0007669"/>
    <property type="project" value="InterPro"/>
</dbReference>
<dbReference type="SUPFAM" id="SSF46785">
    <property type="entry name" value="Winged helix' DNA-binding domain"/>
    <property type="match status" value="1"/>
</dbReference>
<dbReference type="Gene3D" id="3.40.50.150">
    <property type="entry name" value="Vaccinia Virus protein VP39"/>
    <property type="match status" value="1"/>
</dbReference>
<reference evidence="5 6" key="1">
    <citation type="submission" date="2020-01" db="EMBL/GenBank/DDBJ databases">
        <authorList>
            <person name="Gupta K D."/>
        </authorList>
    </citation>
    <scope>NUCLEOTIDE SEQUENCE [LARGE SCALE GENOMIC DNA]</scope>
</reference>
<dbReference type="InterPro" id="IPR036390">
    <property type="entry name" value="WH_DNA-bd_sf"/>
</dbReference>
<dbReference type="InterPro" id="IPR029063">
    <property type="entry name" value="SAM-dependent_MTases_sf"/>
</dbReference>
<dbReference type="InterPro" id="IPR001077">
    <property type="entry name" value="COMT_C"/>
</dbReference>
<protein>
    <recommendedName>
        <fullName evidence="4">O-methyltransferase C-terminal domain-containing protein</fullName>
    </recommendedName>
</protein>
<evidence type="ECO:0000313" key="5">
    <source>
        <dbReference type="EMBL" id="CAA7266021.1"/>
    </source>
</evidence>
<dbReference type="Proteomes" id="UP000467700">
    <property type="component" value="Unassembled WGS sequence"/>
</dbReference>
<comment type="caution">
    <text evidence="5">The sequence shown here is derived from an EMBL/GenBank/DDBJ whole genome shotgun (WGS) entry which is preliminary data.</text>
</comment>
<sequence length="474" mass="51906">MSSPARQLLELLSASLSTIEKVCAEKRFEIPDLNAPFHPASEAFRSDPIAGEAANVLSAAALQLAAIFAPPQVSLYHMVGGFFRSAALRVCLESSVTEILREGGPNGVHINDIGAKNGQDPQKIGRFLRILSNHHVYREVRPNIFANTRISSMLDTLKPSVEIIAHPEKKHENTHGLPALAAHHLDEAFKAAAYSWEIVSDPQSTDAPTDTPLSRATGRKETLWDYYQRPENLYKYKRFNIGMQGVRALQPENASLDAFDWGSLAPGSVVVDVGGGVGTASLPIARKYPELYVILQDLPPVIEDAKRVWSKELPDALTSERVTLESHDFFTSQPHKGADVFILKQILHDWADPSCVKILTQLREAASPNTTLVLMESLMPFACHDPGSDLGGETPGAVPKEAPAPLLANYGAANDMGFNADITMFLLLNAQERTVVEMDDLLRRTGWKMACVHRQEGGDSTFIQSIEAVPVKCM</sequence>
<organism evidence="5 6">
    <name type="scientific">Cyclocybe aegerita</name>
    <name type="common">Black poplar mushroom</name>
    <name type="synonym">Agrocybe aegerita</name>
    <dbReference type="NCBI Taxonomy" id="1973307"/>
    <lineage>
        <taxon>Eukaryota</taxon>
        <taxon>Fungi</taxon>
        <taxon>Dikarya</taxon>
        <taxon>Basidiomycota</taxon>
        <taxon>Agaricomycotina</taxon>
        <taxon>Agaricomycetes</taxon>
        <taxon>Agaricomycetidae</taxon>
        <taxon>Agaricales</taxon>
        <taxon>Agaricineae</taxon>
        <taxon>Bolbitiaceae</taxon>
        <taxon>Cyclocybe</taxon>
    </lineage>
</organism>
<dbReference type="PROSITE" id="PS51683">
    <property type="entry name" value="SAM_OMT_II"/>
    <property type="match status" value="1"/>
</dbReference>
<evidence type="ECO:0000256" key="2">
    <source>
        <dbReference type="ARBA" id="ARBA00022679"/>
    </source>
</evidence>
<dbReference type="AlphaFoldDB" id="A0A8S0XUE4"/>
<dbReference type="InterPro" id="IPR036388">
    <property type="entry name" value="WH-like_DNA-bd_sf"/>
</dbReference>
<name>A0A8S0XUE4_CYCAE</name>
<dbReference type="OrthoDB" id="2410195at2759"/>
<dbReference type="InterPro" id="IPR016461">
    <property type="entry name" value="COMT-like"/>
</dbReference>
<dbReference type="GO" id="GO:0032259">
    <property type="term" value="P:methylation"/>
    <property type="evidence" value="ECO:0007669"/>
    <property type="project" value="UniProtKB-KW"/>
</dbReference>
<evidence type="ECO:0000256" key="3">
    <source>
        <dbReference type="ARBA" id="ARBA00022691"/>
    </source>
</evidence>
<dbReference type="PANTHER" id="PTHR43712:SF2">
    <property type="entry name" value="O-METHYLTRANSFERASE CICE"/>
    <property type="match status" value="1"/>
</dbReference>
<gene>
    <name evidence="5" type="ORF">AAE3_LOCUS8367</name>
</gene>
<dbReference type="EMBL" id="CACVBS010000052">
    <property type="protein sequence ID" value="CAA7266021.1"/>
    <property type="molecule type" value="Genomic_DNA"/>
</dbReference>
<feature type="domain" description="O-methyltransferase C-terminal" evidence="4">
    <location>
        <begin position="211"/>
        <end position="385"/>
    </location>
</feature>
<dbReference type="Pfam" id="PF00891">
    <property type="entry name" value="Methyltransf_2"/>
    <property type="match status" value="1"/>
</dbReference>
<proteinExistence type="predicted"/>
<keyword evidence="2" id="KW-0808">Transferase</keyword>
<dbReference type="PANTHER" id="PTHR43712">
    <property type="entry name" value="PUTATIVE (AFU_ORTHOLOGUE AFUA_4G14580)-RELATED"/>
    <property type="match status" value="1"/>
</dbReference>
<keyword evidence="6" id="KW-1185">Reference proteome</keyword>
<evidence type="ECO:0000256" key="1">
    <source>
        <dbReference type="ARBA" id="ARBA00022603"/>
    </source>
</evidence>
<keyword evidence="1" id="KW-0489">Methyltransferase</keyword>
<keyword evidence="3" id="KW-0949">S-adenosyl-L-methionine</keyword>
<dbReference type="SUPFAM" id="SSF53335">
    <property type="entry name" value="S-adenosyl-L-methionine-dependent methyltransferases"/>
    <property type="match status" value="1"/>
</dbReference>
<evidence type="ECO:0000313" key="6">
    <source>
        <dbReference type="Proteomes" id="UP000467700"/>
    </source>
</evidence>
<dbReference type="Gene3D" id="1.10.10.10">
    <property type="entry name" value="Winged helix-like DNA-binding domain superfamily/Winged helix DNA-binding domain"/>
    <property type="match status" value="1"/>
</dbReference>
<evidence type="ECO:0000259" key="4">
    <source>
        <dbReference type="Pfam" id="PF00891"/>
    </source>
</evidence>